<evidence type="ECO:0000259" key="8">
    <source>
        <dbReference type="Pfam" id="PF08532"/>
    </source>
</evidence>
<dbReference type="EC" id="3.2.1.23" evidence="3 6"/>
<dbReference type="Gene3D" id="3.40.50.880">
    <property type="match status" value="1"/>
</dbReference>
<dbReference type="CDD" id="cd03143">
    <property type="entry name" value="A4_beta-galactosidase_middle_domain"/>
    <property type="match status" value="1"/>
</dbReference>
<evidence type="ECO:0000256" key="1">
    <source>
        <dbReference type="ARBA" id="ARBA00001412"/>
    </source>
</evidence>
<dbReference type="PANTHER" id="PTHR36447">
    <property type="entry name" value="BETA-GALACTOSIDASE GANA"/>
    <property type="match status" value="1"/>
</dbReference>
<comment type="catalytic activity">
    <reaction evidence="1 6">
        <text>Hydrolysis of terminal non-reducing beta-D-galactose residues in beta-D-galactosides.</text>
        <dbReference type="EC" id="3.2.1.23"/>
    </reaction>
</comment>
<evidence type="ECO:0000256" key="6">
    <source>
        <dbReference type="PIRNR" id="PIRNR001084"/>
    </source>
</evidence>
<dbReference type="InterPro" id="IPR003476">
    <property type="entry name" value="Glyco_hydro_42"/>
</dbReference>
<dbReference type="Proteomes" id="UP001256673">
    <property type="component" value="Unassembled WGS sequence"/>
</dbReference>
<evidence type="ECO:0000256" key="3">
    <source>
        <dbReference type="ARBA" id="ARBA00012756"/>
    </source>
</evidence>
<dbReference type="RefSeq" id="WP_316001611.1">
    <property type="nucleotide sequence ID" value="NZ_JAWDIU010000004.1"/>
</dbReference>
<feature type="domain" description="Beta-galactosidase C-terminal" evidence="9">
    <location>
        <begin position="636"/>
        <end position="690"/>
    </location>
</feature>
<dbReference type="Gene3D" id="2.60.40.1180">
    <property type="entry name" value="Golgi alpha-mannosidase II"/>
    <property type="match status" value="1"/>
</dbReference>
<dbReference type="InterPro" id="IPR013780">
    <property type="entry name" value="Glyco_hydro_b"/>
</dbReference>
<protein>
    <recommendedName>
        <fullName evidence="3 6">Beta-galactosidase</fullName>
        <shortName evidence="6">Beta-gal</shortName>
        <ecNumber evidence="3 6">3.2.1.23</ecNumber>
    </recommendedName>
</protein>
<name>A0ABU3RXM4_9MICO</name>
<dbReference type="InterPro" id="IPR013739">
    <property type="entry name" value="Beta_galactosidase_C"/>
</dbReference>
<evidence type="ECO:0000259" key="7">
    <source>
        <dbReference type="Pfam" id="PF02449"/>
    </source>
</evidence>
<feature type="domain" description="Glycoside hydrolase family 42 N-terminal" evidence="7">
    <location>
        <begin position="46"/>
        <end position="416"/>
    </location>
</feature>
<proteinExistence type="inferred from homology"/>
<dbReference type="PIRSF" id="PIRSF001084">
    <property type="entry name" value="B-galactosidase"/>
    <property type="match status" value="1"/>
</dbReference>
<evidence type="ECO:0000313" key="10">
    <source>
        <dbReference type="EMBL" id="MDU0327520.1"/>
    </source>
</evidence>
<dbReference type="Pfam" id="PF08533">
    <property type="entry name" value="Glyco_hydro_42C"/>
    <property type="match status" value="1"/>
</dbReference>
<dbReference type="Pfam" id="PF02449">
    <property type="entry name" value="Glyco_hydro_42"/>
    <property type="match status" value="1"/>
</dbReference>
<dbReference type="InterPro" id="IPR013738">
    <property type="entry name" value="Beta_galactosidase_Trimer"/>
</dbReference>
<feature type="domain" description="Beta-galactosidase trimerisation" evidence="8">
    <location>
        <begin position="428"/>
        <end position="628"/>
    </location>
</feature>
<keyword evidence="5 6" id="KW-0326">Glycosidase</keyword>
<dbReference type="InterPro" id="IPR017853">
    <property type="entry name" value="GH"/>
</dbReference>
<dbReference type="SUPFAM" id="SSF51445">
    <property type="entry name" value="(Trans)glycosidases"/>
    <property type="match status" value="1"/>
</dbReference>
<evidence type="ECO:0000256" key="2">
    <source>
        <dbReference type="ARBA" id="ARBA00005940"/>
    </source>
</evidence>
<dbReference type="Pfam" id="PF08532">
    <property type="entry name" value="Glyco_hydro_42M"/>
    <property type="match status" value="1"/>
</dbReference>
<reference evidence="10 11" key="1">
    <citation type="submission" date="2023-09" db="EMBL/GenBank/DDBJ databases">
        <title>Microbacterium fusihabitans sp. nov., Microbacterium phycihabitans sp. nov., and Microbacterium cervinum sp. nov., isolated from dried seaweeds of beach.</title>
        <authorList>
            <person name="Lee S.D."/>
        </authorList>
    </citation>
    <scope>NUCLEOTIDE SEQUENCE [LARGE SCALE GENOMIC DNA]</scope>
    <source>
        <strain evidence="10 11">KSW2-21</strain>
    </source>
</reference>
<keyword evidence="4 6" id="KW-0378">Hydrolase</keyword>
<comment type="similarity">
    <text evidence="2 6">Belongs to the glycosyl hydrolase 42 family.</text>
</comment>
<evidence type="ECO:0000256" key="5">
    <source>
        <dbReference type="ARBA" id="ARBA00023295"/>
    </source>
</evidence>
<dbReference type="PANTHER" id="PTHR36447:SF1">
    <property type="entry name" value="BETA-GALACTOSIDASE GANA"/>
    <property type="match status" value="1"/>
</dbReference>
<accession>A0ABU3RXM4</accession>
<dbReference type="SUPFAM" id="SSF52317">
    <property type="entry name" value="Class I glutamine amidotransferase-like"/>
    <property type="match status" value="1"/>
</dbReference>
<dbReference type="EMBL" id="JAWDIU010000004">
    <property type="protein sequence ID" value="MDU0327520.1"/>
    <property type="molecule type" value="Genomic_DNA"/>
</dbReference>
<evidence type="ECO:0000256" key="4">
    <source>
        <dbReference type="ARBA" id="ARBA00022801"/>
    </source>
</evidence>
<dbReference type="Gene3D" id="3.20.20.80">
    <property type="entry name" value="Glycosidases"/>
    <property type="match status" value="1"/>
</dbReference>
<organism evidence="10 11">
    <name type="scientific">Microbacterium algihabitans</name>
    <dbReference type="NCBI Taxonomy" id="3075992"/>
    <lineage>
        <taxon>Bacteria</taxon>
        <taxon>Bacillati</taxon>
        <taxon>Actinomycetota</taxon>
        <taxon>Actinomycetes</taxon>
        <taxon>Micrococcales</taxon>
        <taxon>Microbacteriaceae</taxon>
        <taxon>Microbacterium</taxon>
    </lineage>
</organism>
<keyword evidence="11" id="KW-1185">Reference proteome</keyword>
<gene>
    <name evidence="10" type="ORF">RWH43_12210</name>
</gene>
<evidence type="ECO:0000313" key="11">
    <source>
        <dbReference type="Proteomes" id="UP001256673"/>
    </source>
</evidence>
<evidence type="ECO:0000259" key="9">
    <source>
        <dbReference type="Pfam" id="PF08533"/>
    </source>
</evidence>
<comment type="caution">
    <text evidence="10">The sequence shown here is derived from an EMBL/GenBank/DDBJ whole genome shotgun (WGS) entry which is preliminary data.</text>
</comment>
<sequence>MLAVDHLAPLDRESDRATDPTRASDPTRAGDRLAELTREGLVFGCDYNPEQWDRAVWDDDMRLMVEAGVGLIAINIFGWSWINPAHGEWDFAELDEVMDLAHAHGIRVNLGTATASPAPWVTTRHPEILPVSVDGTRRYPGGRQAYCPSSPIFRGYAAELSRRVVERYAGHPALAMWHVSNELGCHNALCYCDASATAFREWLEARYGTIAALNTAWGTSFWSQRYSAWDQILPPMAALSLRNPAQLLDFQRFSSDQQLELYRAEARVIRELSTAPVTTNFMVTAHIRALDYFSWAGEMDVIANDHYLDRRLPEPLAELSFAADLTRGLADGAPWLLMETSTGAVNWQPHNLAKGEGELLRNVVSHVSRGADGICFFQWRASAQGAEKFHSALLPHAGTDTAQWRSVLEVGRTLRRLQPIAGTRVASDAAVLFDWESWWSIENEGRPSEDLRYLDQVHAAHAALAAAGISTDVVSASADLSAYRLVVVPALHLVRDADADAIARFVEDGGTAVITFASGIVDQDDRVRLGGYPGAFRDLLGIVSEEFSPLGPGQVVALDDGTSGAVWSERLRPVDAEVDARFVDGPAAGLPARTRRRVGAGSAWYLATLPAAAAYRELLSRVAQDAGIRTVDALPGVEIIRRASDDRSFVFVINHTTESVEIAAHGRDAMTDEAVDGTVVVVGGAVRIIEEAS</sequence>
<dbReference type="InterPro" id="IPR013529">
    <property type="entry name" value="Glyco_hydro_42_N"/>
</dbReference>
<dbReference type="InterPro" id="IPR029062">
    <property type="entry name" value="Class_I_gatase-like"/>
</dbReference>